<organism evidence="1 2">
    <name type="scientific">Massilia aquatica</name>
    <dbReference type="NCBI Taxonomy" id="2609000"/>
    <lineage>
        <taxon>Bacteria</taxon>
        <taxon>Pseudomonadati</taxon>
        <taxon>Pseudomonadota</taxon>
        <taxon>Betaproteobacteria</taxon>
        <taxon>Burkholderiales</taxon>
        <taxon>Oxalobacteraceae</taxon>
        <taxon>Telluria group</taxon>
        <taxon>Massilia</taxon>
    </lineage>
</organism>
<reference evidence="1 2" key="1">
    <citation type="submission" date="2019-09" db="EMBL/GenBank/DDBJ databases">
        <title>Taxonomy of Antarctic Massilia spp.: description of Massilia rubra sp. nov., Massilia aquatica sp. nov., Massilia mucilaginosa sp. nov., Massilia frigida sp. nov. isolated from streams, lakes and regoliths.</title>
        <authorList>
            <person name="Holochova P."/>
            <person name="Sedlacek I."/>
            <person name="Kralova S."/>
            <person name="Maslanova I."/>
            <person name="Busse H.-J."/>
            <person name="Stankova E."/>
            <person name="Vrbovska V."/>
            <person name="Kovarovic V."/>
            <person name="Bartak M."/>
            <person name="Svec P."/>
            <person name="Pantucek R."/>
        </authorList>
    </citation>
    <scope>NUCLEOTIDE SEQUENCE [LARGE SCALE GENOMIC DNA]</scope>
    <source>
        <strain evidence="1 2">CCM 8693</strain>
    </source>
</reference>
<protein>
    <recommendedName>
        <fullName evidence="3">Calcium-binding protein</fullName>
    </recommendedName>
</protein>
<accession>A0ABX0LZA4</accession>
<dbReference type="InterPro" id="IPR011049">
    <property type="entry name" value="Serralysin-like_metalloprot_C"/>
</dbReference>
<evidence type="ECO:0000313" key="2">
    <source>
        <dbReference type="Proteomes" id="UP000819052"/>
    </source>
</evidence>
<dbReference type="Proteomes" id="UP000819052">
    <property type="component" value="Unassembled WGS sequence"/>
</dbReference>
<keyword evidence="2" id="KW-1185">Reference proteome</keyword>
<dbReference type="EMBL" id="VVIW01000003">
    <property type="protein sequence ID" value="NHZ39773.1"/>
    <property type="molecule type" value="Genomic_DNA"/>
</dbReference>
<sequence length="244" mass="24437">MDLLQGGAGNDGLTDTLGRAGLLDGGAGADRLVGGRGNDLFIGGKGADTITTGGGQDIIVFNRGDGVDTVIGTGGADNTLSLGGAISYADLLLTKSGNDLVLTTGVAEQIVLKGWYAAPGNASVGTLQVVTAASSDYHPGALSQINDNKIEQFDFIAMVARFDQARADGATAWSAWTTLERFHRGGSDTAAIGGDIAFQYALNGNLANVGAAPALAIVGSSGFGGAAQEFLPGASLNDGSPLLY</sequence>
<evidence type="ECO:0008006" key="3">
    <source>
        <dbReference type="Google" id="ProtNLM"/>
    </source>
</evidence>
<evidence type="ECO:0000313" key="1">
    <source>
        <dbReference type="EMBL" id="NHZ39773.1"/>
    </source>
</evidence>
<name>A0ABX0LZA4_9BURK</name>
<dbReference type="SUPFAM" id="SSF51120">
    <property type="entry name" value="beta-Roll"/>
    <property type="match status" value="1"/>
</dbReference>
<dbReference type="Pfam" id="PF00353">
    <property type="entry name" value="HemolysinCabind"/>
    <property type="match status" value="2"/>
</dbReference>
<dbReference type="InterPro" id="IPR001343">
    <property type="entry name" value="Hemolysn_Ca-bd"/>
</dbReference>
<proteinExistence type="predicted"/>
<gene>
    <name evidence="1" type="ORF">F1609_06305</name>
</gene>
<dbReference type="Gene3D" id="2.150.10.10">
    <property type="entry name" value="Serralysin-like metalloprotease, C-terminal"/>
    <property type="match status" value="1"/>
</dbReference>
<comment type="caution">
    <text evidence="1">The sequence shown here is derived from an EMBL/GenBank/DDBJ whole genome shotgun (WGS) entry which is preliminary data.</text>
</comment>
<dbReference type="PRINTS" id="PR00313">
    <property type="entry name" value="CABNDNGRPT"/>
</dbReference>